<dbReference type="CDD" id="cd00093">
    <property type="entry name" value="HTH_XRE"/>
    <property type="match status" value="1"/>
</dbReference>
<dbReference type="Proteomes" id="UP001228446">
    <property type="component" value="Unassembled WGS sequence"/>
</dbReference>
<dbReference type="Gene3D" id="1.10.260.40">
    <property type="entry name" value="lambda repressor-like DNA-binding domains"/>
    <property type="match status" value="1"/>
</dbReference>
<evidence type="ECO:0000313" key="4">
    <source>
        <dbReference type="Proteomes" id="UP001228446"/>
    </source>
</evidence>
<dbReference type="PANTHER" id="PTHR46558:SF11">
    <property type="entry name" value="HTH-TYPE TRANSCRIPTIONAL REGULATOR XRE"/>
    <property type="match status" value="1"/>
</dbReference>
<organism evidence="3 4">
    <name type="scientific">Streptococcus ruminantium</name>
    <dbReference type="NCBI Taxonomy" id="1917441"/>
    <lineage>
        <taxon>Bacteria</taxon>
        <taxon>Bacillati</taxon>
        <taxon>Bacillota</taxon>
        <taxon>Bacilli</taxon>
        <taxon>Lactobacillales</taxon>
        <taxon>Streptococcaceae</taxon>
        <taxon>Streptococcus</taxon>
    </lineage>
</organism>
<evidence type="ECO:0000313" key="3">
    <source>
        <dbReference type="EMBL" id="MDQ8834117.1"/>
    </source>
</evidence>
<dbReference type="RefSeq" id="WP_308937859.1">
    <property type="nucleotide sequence ID" value="NZ_JAVIBP010000032.1"/>
</dbReference>
<dbReference type="EMBL" id="JAVIBX010000063">
    <property type="protein sequence ID" value="MDQ8834117.1"/>
    <property type="molecule type" value="Genomic_DNA"/>
</dbReference>
<dbReference type="InterPro" id="IPR001387">
    <property type="entry name" value="Cro/C1-type_HTH"/>
</dbReference>
<dbReference type="SUPFAM" id="SSF47413">
    <property type="entry name" value="lambda repressor-like DNA-binding domains"/>
    <property type="match status" value="1"/>
</dbReference>
<accession>A0ABU1B8A3</accession>
<keyword evidence="4" id="KW-1185">Reference proteome</keyword>
<sequence length="138" mass="16059">MNKISERLRVLRVDNGKTKEELAIYLGITVAAYSRYETGTRLPDIDSLIKLAIFFNVTLDYLLGRDDIEMPVFERENVLSYRELIELGMNGKLAHGIVKQIDSLKPFEERIRRSIDDKTKYVTKKEVKSFLQSLLELF</sequence>
<reference evidence="3 4" key="1">
    <citation type="submission" date="2023-08" db="EMBL/GenBank/DDBJ databases">
        <title>Streptococcus ruminantium-associated sheep mastitis outbreak detected in Italy is distinct from bovine isolates.</title>
        <authorList>
            <person name="Rosa M.N."/>
            <person name="Vezina B."/>
            <person name="Tola S."/>
        </authorList>
    </citation>
    <scope>NUCLEOTIDE SEQUENCE [LARGE SCALE GENOMIC DNA]</scope>
    <source>
        <strain evidence="3 4">OM6730</strain>
    </source>
</reference>
<dbReference type="SMART" id="SM00530">
    <property type="entry name" value="HTH_XRE"/>
    <property type="match status" value="1"/>
</dbReference>
<gene>
    <name evidence="3" type="ORF">RFF62_10100</name>
</gene>
<evidence type="ECO:0000259" key="2">
    <source>
        <dbReference type="PROSITE" id="PS50943"/>
    </source>
</evidence>
<dbReference type="Pfam" id="PF01381">
    <property type="entry name" value="HTH_3"/>
    <property type="match status" value="1"/>
</dbReference>
<dbReference type="PROSITE" id="PS50943">
    <property type="entry name" value="HTH_CROC1"/>
    <property type="match status" value="1"/>
</dbReference>
<proteinExistence type="predicted"/>
<evidence type="ECO:0000256" key="1">
    <source>
        <dbReference type="ARBA" id="ARBA00023125"/>
    </source>
</evidence>
<comment type="caution">
    <text evidence="3">The sequence shown here is derived from an EMBL/GenBank/DDBJ whole genome shotgun (WGS) entry which is preliminary data.</text>
</comment>
<dbReference type="InterPro" id="IPR010982">
    <property type="entry name" value="Lambda_DNA-bd_dom_sf"/>
</dbReference>
<dbReference type="PANTHER" id="PTHR46558">
    <property type="entry name" value="TRACRIPTIONAL REGULATORY PROTEIN-RELATED-RELATED"/>
    <property type="match status" value="1"/>
</dbReference>
<keyword evidence="1" id="KW-0238">DNA-binding</keyword>
<name>A0ABU1B8A3_9STRE</name>
<feature type="domain" description="HTH cro/C1-type" evidence="2">
    <location>
        <begin position="8"/>
        <end position="62"/>
    </location>
</feature>
<protein>
    <submittedName>
        <fullName evidence="3">Helix-turn-helix transcriptional regulator</fullName>
    </submittedName>
</protein>